<gene>
    <name evidence="6" type="ORF">GCM10023091_34740</name>
</gene>
<dbReference type="InterPro" id="IPR043795">
    <property type="entry name" value="N-alpha-Ac-DABA-like"/>
</dbReference>
<evidence type="ECO:0000256" key="1">
    <source>
        <dbReference type="ARBA" id="ARBA00001947"/>
    </source>
</evidence>
<dbReference type="EMBL" id="BAABEY010000032">
    <property type="protein sequence ID" value="GAA4444502.1"/>
    <property type="molecule type" value="Genomic_DNA"/>
</dbReference>
<keyword evidence="2" id="KW-0479">Metal-binding</keyword>
<dbReference type="CDD" id="cd06230">
    <property type="entry name" value="M14_ASTE_ASPA_like"/>
    <property type="match status" value="1"/>
</dbReference>
<dbReference type="InterPro" id="IPR053138">
    <property type="entry name" value="N-alpha-Ac-DABA_deacetylase"/>
</dbReference>
<evidence type="ECO:0000256" key="2">
    <source>
        <dbReference type="ARBA" id="ARBA00022723"/>
    </source>
</evidence>
<evidence type="ECO:0000313" key="7">
    <source>
        <dbReference type="Proteomes" id="UP001501508"/>
    </source>
</evidence>
<evidence type="ECO:0000313" key="6">
    <source>
        <dbReference type="EMBL" id="GAA4444502.1"/>
    </source>
</evidence>
<dbReference type="Pfam" id="PF24827">
    <property type="entry name" value="AstE_AspA_cat"/>
    <property type="match status" value="1"/>
</dbReference>
<feature type="domain" description="Succinylglutamate desuccinylase/Aspartoacylase catalytic" evidence="5">
    <location>
        <begin position="18"/>
        <end position="202"/>
    </location>
</feature>
<evidence type="ECO:0000256" key="3">
    <source>
        <dbReference type="ARBA" id="ARBA00022801"/>
    </source>
</evidence>
<dbReference type="PIRSF" id="PIRSF039012">
    <property type="entry name" value="ASP"/>
    <property type="match status" value="1"/>
</dbReference>
<dbReference type="SUPFAM" id="SSF53187">
    <property type="entry name" value="Zn-dependent exopeptidases"/>
    <property type="match status" value="1"/>
</dbReference>
<sequence length="329" mass="35118">MKASTELILRHEIAGREDGPHVLVLAGVHGDEYEPMAACGELHARLAAQLQKGRITLVPNANPTAYVSTGRYGDDGLDMARICPGKPDGSSSERAAYELSGLIRSADYLIDLHTGGVMYDISPLAGYMLHENQAVLDIQREMAFAFDLPVVWGTDPLPQGRTLSVARDAGIPAIYLEYGGGTGFRPHVATAYVEGVLNVLRLWEMVPGAATRNNAGKQFWVEDIRPDSGFLQGKMPAPADGIFIAGTTLGTLVKKGERVGHILDPATGNSTQIQADADGLVFLLRQIVKVKKGEALGGILPISKPGSVTIGFDGIGKENNGRQPAFKNH</sequence>
<keyword evidence="3" id="KW-0378">Hydrolase</keyword>
<comment type="caution">
    <text evidence="6">The sequence shown here is derived from an EMBL/GenBank/DDBJ whole genome shotgun (WGS) entry which is preliminary data.</text>
</comment>
<dbReference type="PANTHER" id="PTHR37326:SF1">
    <property type="entry name" value="BLL3975 PROTEIN"/>
    <property type="match status" value="1"/>
</dbReference>
<dbReference type="Gene3D" id="3.40.630.10">
    <property type="entry name" value="Zn peptidases"/>
    <property type="match status" value="1"/>
</dbReference>
<dbReference type="RefSeq" id="WP_345031539.1">
    <property type="nucleotide sequence ID" value="NZ_BAABEY010000032.1"/>
</dbReference>
<keyword evidence="7" id="KW-1185">Reference proteome</keyword>
<dbReference type="Proteomes" id="UP001501508">
    <property type="component" value="Unassembled WGS sequence"/>
</dbReference>
<dbReference type="PANTHER" id="PTHR37326">
    <property type="entry name" value="BLL3975 PROTEIN"/>
    <property type="match status" value="1"/>
</dbReference>
<keyword evidence="4" id="KW-0862">Zinc</keyword>
<proteinExistence type="predicted"/>
<name>A0ABP8M708_9BACT</name>
<protein>
    <submittedName>
        <fullName evidence="6">Succinylglutamate desuccinylase/aspartoacylase family protein</fullName>
    </submittedName>
</protein>
<organism evidence="6 7">
    <name type="scientific">Ravibacter arvi</name>
    <dbReference type="NCBI Taxonomy" id="2051041"/>
    <lineage>
        <taxon>Bacteria</taxon>
        <taxon>Pseudomonadati</taxon>
        <taxon>Bacteroidota</taxon>
        <taxon>Cytophagia</taxon>
        <taxon>Cytophagales</taxon>
        <taxon>Spirosomataceae</taxon>
        <taxon>Ravibacter</taxon>
    </lineage>
</organism>
<accession>A0ABP8M708</accession>
<evidence type="ECO:0000259" key="5">
    <source>
        <dbReference type="Pfam" id="PF24827"/>
    </source>
</evidence>
<evidence type="ECO:0000256" key="4">
    <source>
        <dbReference type="ARBA" id="ARBA00022833"/>
    </source>
</evidence>
<dbReference type="InterPro" id="IPR055438">
    <property type="entry name" value="AstE_AspA_cat"/>
</dbReference>
<comment type="cofactor">
    <cofactor evidence="1">
        <name>Zn(2+)</name>
        <dbReference type="ChEBI" id="CHEBI:29105"/>
    </cofactor>
</comment>
<reference evidence="7" key="1">
    <citation type="journal article" date="2019" name="Int. J. Syst. Evol. Microbiol.">
        <title>The Global Catalogue of Microorganisms (GCM) 10K type strain sequencing project: providing services to taxonomists for standard genome sequencing and annotation.</title>
        <authorList>
            <consortium name="The Broad Institute Genomics Platform"/>
            <consortium name="The Broad Institute Genome Sequencing Center for Infectious Disease"/>
            <person name="Wu L."/>
            <person name="Ma J."/>
        </authorList>
    </citation>
    <scope>NUCLEOTIDE SEQUENCE [LARGE SCALE GENOMIC DNA]</scope>
    <source>
        <strain evidence="7">JCM 31920</strain>
    </source>
</reference>